<dbReference type="AlphaFoldDB" id="J8PRK7"/>
<dbReference type="GO" id="GO:0005778">
    <property type="term" value="C:peroxisomal membrane"/>
    <property type="evidence" value="ECO:0007669"/>
    <property type="project" value="UniProtKB-SubCell"/>
</dbReference>
<evidence type="ECO:0000313" key="9">
    <source>
        <dbReference type="EMBL" id="EJS44770.1"/>
    </source>
</evidence>
<sequence length="413" mass="48480">MDTNPKVKVQSENKKIKASFIHNHGQKPSLVQITPPMVSSTLFHAYPLLIIFDNALANLMWLSDDNCLPFIYLTSIWLTISFFIPIKAESSQFLPFDKLLSLWLGFISGFFLLLSFMYYIVSLTTSLRDAEPPTLDEIVVLLESVLAKLEVIRNELNIWNKLKFSFNGTNGKCSNNRLFLRLFILGTVFQIIIMRYISVGAYTKFFIIGALIFHSTSFQATLKLLWRFTVVRSFYYLGFKSFSISSWSSVRLGMEQIIILSQKSTITVPLLEVLPRLLQDKKGEDHIRFLQLLLNEHEVNFEDQELKILEIEVHENQRKWNQSKHWSATLLPYERQNFSIEIENSDGSFTMRNCLPMRNLGEEELPNNWHWINDEWDVTDWVYSDSAWRDIGKYSSLESFTRSRRWKRRLFHL</sequence>
<evidence type="ECO:0000256" key="2">
    <source>
        <dbReference type="ARBA" id="ARBA00022692"/>
    </source>
</evidence>
<dbReference type="PANTHER" id="PTHR31679">
    <property type="entry name" value="PEROXISOMAL MEMBRANE PROTEIN PEX30-RELATED"/>
    <property type="match status" value="1"/>
</dbReference>
<dbReference type="SMART" id="SM00693">
    <property type="entry name" value="DysFN"/>
    <property type="match status" value="1"/>
</dbReference>
<evidence type="ECO:0000259" key="7">
    <source>
        <dbReference type="SMART" id="SM00693"/>
    </source>
</evidence>
<feature type="domain" description="Peroxin/Ferlin" evidence="8">
    <location>
        <begin position="380"/>
        <end position="413"/>
    </location>
</feature>
<keyword evidence="3 6" id="KW-1133">Transmembrane helix</keyword>
<comment type="subcellular location">
    <subcellularLocation>
        <location evidence="1">Peroxisome membrane</location>
        <topology evidence="1">Multi-pass membrane protein</topology>
    </subcellularLocation>
</comment>
<reference evidence="9 10" key="1">
    <citation type="journal article" date="2013" name="BMC Genomics">
        <title>High quality de novo sequencing and assembly of the Saccharomyces arboricolus genome.</title>
        <authorList>
            <person name="Liti G."/>
            <person name="Nguyen Ba A.N."/>
            <person name="Blythe M."/>
            <person name="Mueller C.A."/>
            <person name="Bergstroem A."/>
            <person name="Cubillos F.A."/>
            <person name="Dafhnis-Calas F."/>
            <person name="Khoshraftar S."/>
            <person name="Malla S."/>
            <person name="Mehta N."/>
            <person name="Siow C.C."/>
            <person name="Warringer J."/>
            <person name="Moses A.M."/>
            <person name="Louis E.J."/>
            <person name="Nieduszynski C.A."/>
        </authorList>
    </citation>
    <scope>NUCLEOTIDE SEQUENCE [LARGE SCALE GENOMIC DNA]</scope>
    <source>
        <strain evidence="10">H-6 / AS 2.3317 / CBS 10644</strain>
    </source>
</reference>
<evidence type="ECO:0000256" key="1">
    <source>
        <dbReference type="ARBA" id="ARBA00004585"/>
    </source>
</evidence>
<dbReference type="EMBL" id="ALIE01000009">
    <property type="protein sequence ID" value="EJS44770.1"/>
    <property type="molecule type" value="Genomic_DNA"/>
</dbReference>
<dbReference type="InterPro" id="IPR052646">
    <property type="entry name" value="Peroxisomal_PEX28-32"/>
</dbReference>
<evidence type="ECO:0000256" key="6">
    <source>
        <dbReference type="SAM" id="Phobius"/>
    </source>
</evidence>
<dbReference type="InterPro" id="IPR010482">
    <property type="entry name" value="TECPR1-like_DysF"/>
</dbReference>
<feature type="transmembrane region" description="Helical" evidence="6">
    <location>
        <begin position="70"/>
        <end position="88"/>
    </location>
</feature>
<evidence type="ECO:0000313" key="10">
    <source>
        <dbReference type="Proteomes" id="UP000006968"/>
    </source>
</evidence>
<accession>J8PRK7</accession>
<protein>
    <submittedName>
        <fullName evidence="9">Pex32p</fullName>
    </submittedName>
</protein>
<dbReference type="Pfam" id="PF06398">
    <property type="entry name" value="Pex24p"/>
    <property type="match status" value="1"/>
</dbReference>
<keyword evidence="2 6" id="KW-0812">Transmembrane</keyword>
<feature type="transmembrane region" description="Helical" evidence="6">
    <location>
        <begin position="100"/>
        <end position="121"/>
    </location>
</feature>
<organism evidence="9 10">
    <name type="scientific">Saccharomyces arboricola (strain H-6 / AS 2.3317 / CBS 10644)</name>
    <name type="common">Yeast</name>
    <dbReference type="NCBI Taxonomy" id="1160507"/>
    <lineage>
        <taxon>Eukaryota</taxon>
        <taxon>Fungi</taxon>
        <taxon>Dikarya</taxon>
        <taxon>Ascomycota</taxon>
        <taxon>Saccharomycotina</taxon>
        <taxon>Saccharomycetes</taxon>
        <taxon>Saccharomycetales</taxon>
        <taxon>Saccharomycetaceae</taxon>
        <taxon>Saccharomyces</taxon>
    </lineage>
</organism>
<dbReference type="InterPro" id="IPR006614">
    <property type="entry name" value="Peroxin/Ferlin"/>
</dbReference>
<evidence type="ECO:0000259" key="8">
    <source>
        <dbReference type="SMART" id="SM00694"/>
    </source>
</evidence>
<evidence type="ECO:0000256" key="5">
    <source>
        <dbReference type="ARBA" id="ARBA00023140"/>
    </source>
</evidence>
<feature type="domain" description="Peroxin/Ferlin" evidence="7">
    <location>
        <begin position="306"/>
        <end position="379"/>
    </location>
</feature>
<dbReference type="PANTHER" id="PTHR31679:SF3">
    <property type="entry name" value="PEROXISOMAL MEMBRANE PROTEIN PEX32"/>
    <property type="match status" value="1"/>
</dbReference>
<dbReference type="GO" id="GO:0007031">
    <property type="term" value="P:peroxisome organization"/>
    <property type="evidence" value="ECO:0007669"/>
    <property type="project" value="TreeGrafter"/>
</dbReference>
<dbReference type="OrthoDB" id="5586090at2759"/>
<evidence type="ECO:0000256" key="4">
    <source>
        <dbReference type="ARBA" id="ARBA00023136"/>
    </source>
</evidence>
<keyword evidence="4 6" id="KW-0472">Membrane</keyword>
<dbReference type="HOGENOM" id="CLU_665907_0_0_1"/>
<evidence type="ECO:0000256" key="3">
    <source>
        <dbReference type="ARBA" id="ARBA00022989"/>
    </source>
</evidence>
<name>J8PRK7_SACAR</name>
<comment type="caution">
    <text evidence="9">The sequence shown here is derived from an EMBL/GenBank/DDBJ whole genome shotgun (WGS) entry which is preliminary data.</text>
</comment>
<keyword evidence="10" id="KW-1185">Reference proteome</keyword>
<dbReference type="SMART" id="SM00694">
    <property type="entry name" value="DysFC"/>
    <property type="match status" value="1"/>
</dbReference>
<dbReference type="Proteomes" id="UP000006968">
    <property type="component" value="Chromosome II"/>
</dbReference>
<gene>
    <name evidence="9" type="ORF">SU7_0234</name>
</gene>
<proteinExistence type="predicted"/>
<keyword evidence="5" id="KW-0576">Peroxisome</keyword>